<dbReference type="CDD" id="cd00075">
    <property type="entry name" value="HATPase"/>
    <property type="match status" value="1"/>
</dbReference>
<name>A0A1W1C9T8_9ZZZZ</name>
<evidence type="ECO:0000256" key="2">
    <source>
        <dbReference type="SAM" id="Phobius"/>
    </source>
</evidence>
<keyword evidence="2" id="KW-1133">Transmembrane helix</keyword>
<proteinExistence type="predicted"/>
<reference evidence="4" key="1">
    <citation type="submission" date="2016-10" db="EMBL/GenBank/DDBJ databases">
        <authorList>
            <person name="de Groot N.N."/>
        </authorList>
    </citation>
    <scope>NUCLEOTIDE SEQUENCE</scope>
</reference>
<dbReference type="PRINTS" id="PR00344">
    <property type="entry name" value="BCTRLSENSOR"/>
</dbReference>
<organism evidence="4">
    <name type="scientific">hydrothermal vent metagenome</name>
    <dbReference type="NCBI Taxonomy" id="652676"/>
    <lineage>
        <taxon>unclassified sequences</taxon>
        <taxon>metagenomes</taxon>
        <taxon>ecological metagenomes</taxon>
    </lineage>
</organism>
<dbReference type="AlphaFoldDB" id="A0A1W1C9T8"/>
<dbReference type="EMBL" id="FPHI01000023">
    <property type="protein sequence ID" value="SFV62608.1"/>
    <property type="molecule type" value="Genomic_DNA"/>
</dbReference>
<keyword evidence="4" id="KW-0808">Transferase</keyword>
<evidence type="ECO:0000313" key="4">
    <source>
        <dbReference type="EMBL" id="SFV62608.1"/>
    </source>
</evidence>
<dbReference type="InterPro" id="IPR013783">
    <property type="entry name" value="Ig-like_fold"/>
</dbReference>
<keyword evidence="1" id="KW-0597">Phosphoprotein</keyword>
<dbReference type="InterPro" id="IPR036890">
    <property type="entry name" value="HATPase_C_sf"/>
</dbReference>
<feature type="transmembrane region" description="Helical" evidence="2">
    <location>
        <begin position="313"/>
        <end position="333"/>
    </location>
</feature>
<gene>
    <name evidence="4" type="ORF">MNB_SV-3-1586</name>
</gene>
<dbReference type="InterPro" id="IPR019734">
    <property type="entry name" value="TPR_rpt"/>
</dbReference>
<dbReference type="InterPro" id="IPR011990">
    <property type="entry name" value="TPR-like_helical_dom_sf"/>
</dbReference>
<dbReference type="PROSITE" id="PS50109">
    <property type="entry name" value="HIS_KIN"/>
    <property type="match status" value="1"/>
</dbReference>
<evidence type="ECO:0000259" key="3">
    <source>
        <dbReference type="PROSITE" id="PS50109"/>
    </source>
</evidence>
<keyword evidence="2" id="KW-0812">Transmembrane</keyword>
<accession>A0A1W1C9T8</accession>
<dbReference type="InterPro" id="IPR005467">
    <property type="entry name" value="His_kinase_dom"/>
</dbReference>
<dbReference type="Gene3D" id="3.30.565.10">
    <property type="entry name" value="Histidine kinase-like ATPase, C-terminal domain"/>
    <property type="match status" value="1"/>
</dbReference>
<dbReference type="PROSITE" id="PS50005">
    <property type="entry name" value="TPR"/>
    <property type="match status" value="1"/>
</dbReference>
<dbReference type="SUPFAM" id="SSF48452">
    <property type="entry name" value="TPR-like"/>
    <property type="match status" value="1"/>
</dbReference>
<dbReference type="Pfam" id="PF02518">
    <property type="entry name" value="HATPase_c"/>
    <property type="match status" value="1"/>
</dbReference>
<keyword evidence="4" id="KW-0418">Kinase</keyword>
<sequence length="729" mass="84271">MYKEIHKIVSEFLQCQDIKIENTHSSSLSKAWKIEENHIYFYLSKHAIVYRNCKHIPAKESIKAIYKLLKYFDKTAKEIKKSTQQNFISSALEHEIKNILSNSKLSVEMLKDYALEEEDREKLLQQAFSSLSEAVDFFEELLLWKKFNFEKNKHLLQNETFELSAVLKELKDEFIYAIRQKNLHIEIQCQNITLLSNRIWIKRALHNLISNAIKYNCENGKIILLCKKSSKEISISIQNEGKGIPQKEMTKIFSVFHQSPESLQGFGIGLALVKSIVDTFDGNISVQSTPNKDTLFTLKLPLIRKNKKTKHPLLRIGAAGIALFTLAGFQYPVVPHLHFFKNQGSLSVAQIDKSIFKSDAKSNCFIWHTTTWSKDKEYLAVYLKNGFLEADIHQQKIDFITPSFSFKNMGTQFSAIEKKEAHNVGVYNGVLSFKKENIGKGYAAYRKNGATHTLPLLSPPQQIHAYNPTKNTNLEITFEKMEEAIAYRIEIARDEHFIQNVTLKTTTLSHLSLAIPQDGIYYLKIQAIDSNHIPGLPAKVTIRNITQVLKAQKAREVKNYNKAITYLKESIKNFHYASDLPYVELGWTYYLSSHYEHAIESLKKALEIEQKEDTLLKLGLAYLQAEKTVESNKVFLELLKKNPYNIDALWAYSRLKIDAKKYPEAKEILLKVLQINPQYPLANYDMAEINFNLNNIQEAKKYLELEKKYNTQNNNLIQTFENKLKQEEQ</sequence>
<dbReference type="Pfam" id="PF13181">
    <property type="entry name" value="TPR_8"/>
    <property type="match status" value="1"/>
</dbReference>
<evidence type="ECO:0000256" key="1">
    <source>
        <dbReference type="ARBA" id="ARBA00022553"/>
    </source>
</evidence>
<dbReference type="PANTHER" id="PTHR43547">
    <property type="entry name" value="TWO-COMPONENT HISTIDINE KINASE"/>
    <property type="match status" value="1"/>
</dbReference>
<keyword evidence="2" id="KW-0472">Membrane</keyword>
<dbReference type="SMART" id="SM00387">
    <property type="entry name" value="HATPase_c"/>
    <property type="match status" value="1"/>
</dbReference>
<feature type="domain" description="Histidine kinase" evidence="3">
    <location>
        <begin position="91"/>
        <end position="304"/>
    </location>
</feature>
<dbReference type="InterPro" id="IPR004358">
    <property type="entry name" value="Sig_transdc_His_kin-like_C"/>
</dbReference>
<dbReference type="Gene3D" id="2.60.40.10">
    <property type="entry name" value="Immunoglobulins"/>
    <property type="match status" value="1"/>
</dbReference>
<dbReference type="Gene3D" id="1.25.40.10">
    <property type="entry name" value="Tetratricopeptide repeat domain"/>
    <property type="match status" value="2"/>
</dbReference>
<dbReference type="SUPFAM" id="SSF55874">
    <property type="entry name" value="ATPase domain of HSP90 chaperone/DNA topoisomerase II/histidine kinase"/>
    <property type="match status" value="1"/>
</dbReference>
<dbReference type="Pfam" id="PF14559">
    <property type="entry name" value="TPR_19"/>
    <property type="match status" value="1"/>
</dbReference>
<dbReference type="PANTHER" id="PTHR43547:SF2">
    <property type="entry name" value="HYBRID SIGNAL TRANSDUCTION HISTIDINE KINASE C"/>
    <property type="match status" value="1"/>
</dbReference>
<dbReference type="InterPro" id="IPR003594">
    <property type="entry name" value="HATPase_dom"/>
</dbReference>
<dbReference type="GO" id="GO:0000155">
    <property type="term" value="F:phosphorelay sensor kinase activity"/>
    <property type="evidence" value="ECO:0007669"/>
    <property type="project" value="TreeGrafter"/>
</dbReference>
<protein>
    <submittedName>
        <fullName evidence="4">Two-component system histidine kinase DccS</fullName>
    </submittedName>
</protein>